<dbReference type="PANTHER" id="PTHR38011">
    <property type="entry name" value="DIHYDROFOLATE REDUCTASE FAMILY PROTEIN (AFU_ORTHOLOGUE AFUA_8G06820)"/>
    <property type="match status" value="1"/>
</dbReference>
<dbReference type="InterPro" id="IPR002734">
    <property type="entry name" value="RibDG_C"/>
</dbReference>
<dbReference type="InterPro" id="IPR050765">
    <property type="entry name" value="Riboflavin_Biosynth_HTPR"/>
</dbReference>
<evidence type="ECO:0000256" key="2">
    <source>
        <dbReference type="ARBA" id="ARBA00005104"/>
    </source>
</evidence>
<evidence type="ECO:0000313" key="20">
    <source>
        <dbReference type="Proteomes" id="UP001324427"/>
    </source>
</evidence>
<keyword evidence="11" id="KW-0560">Oxidoreductase</keyword>
<dbReference type="PANTHER" id="PTHR38011:SF7">
    <property type="entry name" value="2,5-DIAMINO-6-RIBOSYLAMINO-4(3H)-PYRIMIDINONE 5'-PHOSPHATE REDUCTASE"/>
    <property type="match status" value="1"/>
</dbReference>
<organism evidence="19 20">
    <name type="scientific">Oleoguttula mirabilis</name>
    <dbReference type="NCBI Taxonomy" id="1507867"/>
    <lineage>
        <taxon>Eukaryota</taxon>
        <taxon>Fungi</taxon>
        <taxon>Dikarya</taxon>
        <taxon>Ascomycota</taxon>
        <taxon>Pezizomycotina</taxon>
        <taxon>Dothideomycetes</taxon>
        <taxon>Dothideomycetidae</taxon>
        <taxon>Mycosphaerellales</taxon>
        <taxon>Teratosphaeriaceae</taxon>
        <taxon>Oleoguttula</taxon>
    </lineage>
</organism>
<evidence type="ECO:0000256" key="8">
    <source>
        <dbReference type="ARBA" id="ARBA00022723"/>
    </source>
</evidence>
<protein>
    <recommendedName>
        <fullName evidence="6">2,5-diamino-6-ribosylamino-4(3H)-pyrimidinone 5'-phosphate reductase</fullName>
        <ecNumber evidence="5">1.1.1.302</ecNumber>
    </recommendedName>
    <alternativeName>
        <fullName evidence="13">2,5-diamino-6-(5-phospho-D-ribosylamino)pyrimidin-4(3H)-one reductase</fullName>
    </alternativeName>
    <alternativeName>
        <fullName evidence="12">2,5-diamino-6-ribitylamino-4(3H)-pyrimidinone 5'-phosphate synthase</fullName>
    </alternativeName>
</protein>
<comment type="caution">
    <text evidence="19">The sequence shown here is derived from an EMBL/GenBank/DDBJ whole genome shotgun (WGS) entry which is preliminary data.</text>
</comment>
<feature type="domain" description="Bacterial bifunctional deaminase-reductase C-terminal" evidence="17">
    <location>
        <begin position="54"/>
        <end position="256"/>
    </location>
</feature>
<comment type="catalytic activity">
    <reaction evidence="15">
        <text>2,5-diamino-6-(1-D-ribitylamino)pyrimidin-4(3H)-one 5'-phosphate + NADP(+) = 2,5-diamino-6-(1-D-ribosylamino)pyrimidin-4(3H)-one 5'-phosphate + NADPH + H(+)</text>
        <dbReference type="Rhea" id="RHEA:27278"/>
        <dbReference type="ChEBI" id="CHEBI:15378"/>
        <dbReference type="ChEBI" id="CHEBI:57783"/>
        <dbReference type="ChEBI" id="CHEBI:58349"/>
        <dbReference type="ChEBI" id="CHEBI:58890"/>
        <dbReference type="ChEBI" id="CHEBI:59545"/>
        <dbReference type="EC" id="1.1.1.302"/>
    </reaction>
</comment>
<dbReference type="GO" id="GO:0016846">
    <property type="term" value="F:carbon-sulfur lyase activity"/>
    <property type="evidence" value="ECO:0007669"/>
    <property type="project" value="InterPro"/>
</dbReference>
<evidence type="ECO:0000256" key="9">
    <source>
        <dbReference type="ARBA" id="ARBA00022833"/>
    </source>
</evidence>
<evidence type="ECO:0000256" key="14">
    <source>
        <dbReference type="ARBA" id="ARBA00047550"/>
    </source>
</evidence>
<evidence type="ECO:0000256" key="6">
    <source>
        <dbReference type="ARBA" id="ARBA00015035"/>
    </source>
</evidence>
<dbReference type="InterPro" id="IPR024072">
    <property type="entry name" value="DHFR-like_dom_sf"/>
</dbReference>
<evidence type="ECO:0000256" key="10">
    <source>
        <dbReference type="ARBA" id="ARBA00022857"/>
    </source>
</evidence>
<feature type="compositionally biased region" description="Basic and acidic residues" evidence="16">
    <location>
        <begin position="24"/>
        <end position="42"/>
    </location>
</feature>
<evidence type="ECO:0000259" key="17">
    <source>
        <dbReference type="Pfam" id="PF01872"/>
    </source>
</evidence>
<dbReference type="Gene3D" id="3.40.430.10">
    <property type="entry name" value="Dihydrofolate Reductase, subunit A"/>
    <property type="match status" value="1"/>
</dbReference>
<evidence type="ECO:0000256" key="11">
    <source>
        <dbReference type="ARBA" id="ARBA00023002"/>
    </source>
</evidence>
<evidence type="ECO:0000256" key="1">
    <source>
        <dbReference type="ARBA" id="ARBA00003555"/>
    </source>
</evidence>
<dbReference type="GO" id="GO:0008703">
    <property type="term" value="F:5-amino-6-(5-phosphoribosylamino)uracil reductase activity"/>
    <property type="evidence" value="ECO:0007669"/>
    <property type="project" value="InterPro"/>
</dbReference>
<dbReference type="Pfam" id="PF01872">
    <property type="entry name" value="RibD_C"/>
    <property type="match status" value="1"/>
</dbReference>
<feature type="region of interest" description="Disordered" evidence="16">
    <location>
        <begin position="1"/>
        <end position="49"/>
    </location>
</feature>
<dbReference type="SUPFAM" id="SSF53597">
    <property type="entry name" value="Dihydrofolate reductase-like"/>
    <property type="match status" value="1"/>
</dbReference>
<name>A0AAV9JCM9_9PEZI</name>
<accession>A0AAV9JCM9</accession>
<evidence type="ECO:0000256" key="3">
    <source>
        <dbReference type="ARBA" id="ARBA00005495"/>
    </source>
</evidence>
<dbReference type="EC" id="1.1.1.302" evidence="5"/>
<keyword evidence="10" id="KW-0521">NADP</keyword>
<dbReference type="AlphaFoldDB" id="A0AAV9JCM9"/>
<comment type="function">
    <text evidence="1">Catalyzes an early step in riboflavin biosynthesis, the NADPH-dependent reduction of the ribose side chain of 2,5-diamino-6-ribosylamino-4(3H)-pyrimidinone 5'-phosphate, yielding 2,5-diamino-6-ribitylamino-4(3H)-pyrimidinone 5'-phosphate.</text>
</comment>
<dbReference type="Proteomes" id="UP001324427">
    <property type="component" value="Unassembled WGS sequence"/>
</dbReference>
<reference evidence="19 20" key="1">
    <citation type="submission" date="2021-11" db="EMBL/GenBank/DDBJ databases">
        <title>Black yeast isolated from Biological Soil Crust.</title>
        <authorList>
            <person name="Kurbessoian T."/>
        </authorList>
    </citation>
    <scope>NUCLEOTIDE SEQUENCE [LARGE SCALE GENOMIC DNA]</scope>
    <source>
        <strain evidence="19 20">CCFEE 5522</strain>
    </source>
</reference>
<keyword evidence="20" id="KW-1185">Reference proteome</keyword>
<dbReference type="GO" id="GO:0009231">
    <property type="term" value="P:riboflavin biosynthetic process"/>
    <property type="evidence" value="ECO:0007669"/>
    <property type="project" value="UniProtKB-KW"/>
</dbReference>
<sequence>MSEVRELSDAEKTFLEPYLPPRAADGRKEAATHNVREQHGETAETVQTDGGGLPFVTLTYASSLDSMISLAPGIRTTLSGPETKSMTHFLRMHHDAILIGVGTAIPDNPGLNSRYLGATLDSQPRPVVVDPKMRWDVDSSKLAQLAQEGQGKAPWLIHTRHELGEEALRGWGGRRVFLPSEAAPTGQTSESAKCETIAWSTILKTLKRDGVDSVMVEGGATVISTLLSMPELVNTVIVTIAPTWLGQGGVTVSPAPKVQAGKILGGGAFTMNQIIPKTALKITSGGEPSNYQYKGDSGKSVNCYYCPKCTTHIYHQQEVMGPDTIIARTALLPEARKKFEVGAEIYGKDKMSWEKEIATTFQTLPPS</sequence>
<dbReference type="GO" id="GO:0046872">
    <property type="term" value="F:metal ion binding"/>
    <property type="evidence" value="ECO:0007669"/>
    <property type="project" value="UniProtKB-KW"/>
</dbReference>
<evidence type="ECO:0000259" key="18">
    <source>
        <dbReference type="Pfam" id="PF04828"/>
    </source>
</evidence>
<dbReference type="SUPFAM" id="SSF51316">
    <property type="entry name" value="Mss4-like"/>
    <property type="match status" value="1"/>
</dbReference>
<feature type="compositionally biased region" description="Basic and acidic residues" evidence="16">
    <location>
        <begin position="1"/>
        <end position="14"/>
    </location>
</feature>
<proteinExistence type="inferred from homology"/>
<evidence type="ECO:0000256" key="16">
    <source>
        <dbReference type="SAM" id="MobiDB-lite"/>
    </source>
</evidence>
<keyword evidence="8" id="KW-0479">Metal-binding</keyword>
<dbReference type="InterPro" id="IPR006913">
    <property type="entry name" value="CENP-V/GFA"/>
</dbReference>
<evidence type="ECO:0000256" key="4">
    <source>
        <dbReference type="ARBA" id="ARBA00009723"/>
    </source>
</evidence>
<comment type="pathway">
    <text evidence="2">Cofactor biosynthesis; riboflavin biosynthesis.</text>
</comment>
<keyword evidence="9" id="KW-0862">Zinc</keyword>
<evidence type="ECO:0000256" key="12">
    <source>
        <dbReference type="ARBA" id="ARBA00030073"/>
    </source>
</evidence>
<keyword evidence="7" id="KW-0686">Riboflavin biosynthesis</keyword>
<gene>
    <name evidence="19" type="ORF">LTR36_006063</name>
</gene>
<comment type="similarity">
    <text evidence="4">Belongs to the HTP reductase family.</text>
</comment>
<evidence type="ECO:0000313" key="19">
    <source>
        <dbReference type="EMBL" id="KAK4542874.1"/>
    </source>
</evidence>
<evidence type="ECO:0000256" key="5">
    <source>
        <dbReference type="ARBA" id="ARBA00012851"/>
    </source>
</evidence>
<dbReference type="Pfam" id="PF04828">
    <property type="entry name" value="GFA"/>
    <property type="match status" value="1"/>
</dbReference>
<comment type="similarity">
    <text evidence="3">Belongs to the Gfa family.</text>
</comment>
<dbReference type="EMBL" id="JAVFHQ010000037">
    <property type="protein sequence ID" value="KAK4542874.1"/>
    <property type="molecule type" value="Genomic_DNA"/>
</dbReference>
<evidence type="ECO:0000256" key="15">
    <source>
        <dbReference type="ARBA" id="ARBA00049020"/>
    </source>
</evidence>
<comment type="catalytic activity">
    <reaction evidence="14">
        <text>2,5-diamino-6-(1-D-ribitylamino)pyrimidin-4(3H)-one 5'-phosphate + NAD(+) = 2,5-diamino-6-(1-D-ribosylamino)pyrimidin-4(3H)-one 5'-phosphate + NADH + H(+)</text>
        <dbReference type="Rhea" id="RHEA:27274"/>
        <dbReference type="ChEBI" id="CHEBI:15378"/>
        <dbReference type="ChEBI" id="CHEBI:57540"/>
        <dbReference type="ChEBI" id="CHEBI:57945"/>
        <dbReference type="ChEBI" id="CHEBI:58890"/>
        <dbReference type="ChEBI" id="CHEBI:59545"/>
        <dbReference type="EC" id="1.1.1.302"/>
    </reaction>
</comment>
<dbReference type="InterPro" id="IPR011057">
    <property type="entry name" value="Mss4-like_sf"/>
</dbReference>
<feature type="domain" description="CENP-V/GFA" evidence="18">
    <location>
        <begin position="266"/>
        <end position="348"/>
    </location>
</feature>
<evidence type="ECO:0000256" key="7">
    <source>
        <dbReference type="ARBA" id="ARBA00022619"/>
    </source>
</evidence>
<evidence type="ECO:0000256" key="13">
    <source>
        <dbReference type="ARBA" id="ARBA00031630"/>
    </source>
</evidence>